<reference evidence="1" key="1">
    <citation type="journal article" date="2021" name="PeerJ">
        <title>Extensive microbial diversity within the chicken gut microbiome revealed by metagenomics and culture.</title>
        <authorList>
            <person name="Gilroy R."/>
            <person name="Ravi A."/>
            <person name="Getino M."/>
            <person name="Pursley I."/>
            <person name="Horton D.L."/>
            <person name="Alikhan N.F."/>
            <person name="Baker D."/>
            <person name="Gharbi K."/>
            <person name="Hall N."/>
            <person name="Watson M."/>
            <person name="Adriaenssens E.M."/>
            <person name="Foster-Nyarko E."/>
            <person name="Jarju S."/>
            <person name="Secka A."/>
            <person name="Antonio M."/>
            <person name="Oren A."/>
            <person name="Chaudhuri R.R."/>
            <person name="La Ragione R."/>
            <person name="Hildebrand F."/>
            <person name="Pallen M.J."/>
        </authorList>
    </citation>
    <scope>NUCLEOTIDE SEQUENCE</scope>
    <source>
        <strain evidence="1">ChiHecolR3B27-1887</strain>
    </source>
</reference>
<comment type="caution">
    <text evidence="1">The sequence shown here is derived from an EMBL/GenBank/DDBJ whole genome shotgun (WGS) entry which is preliminary data.</text>
</comment>
<name>A0A9D2IPF7_9ACTN</name>
<accession>A0A9D2IPF7</accession>
<sequence length="81" mass="9154">MGDLTSDIERCLGACACDEATALRARSCCEEGRVRETKRALLEERSRLVEEMRASQRGIDAIDHLLTRVSSEMPTRRKEKS</sequence>
<proteinExistence type="predicted"/>
<evidence type="ECO:0000313" key="2">
    <source>
        <dbReference type="Proteomes" id="UP000824029"/>
    </source>
</evidence>
<dbReference type="AlphaFoldDB" id="A0A9D2IPF7"/>
<reference evidence="1" key="2">
    <citation type="submission" date="2021-04" db="EMBL/GenBank/DDBJ databases">
        <authorList>
            <person name="Gilroy R."/>
        </authorList>
    </citation>
    <scope>NUCLEOTIDE SEQUENCE</scope>
    <source>
        <strain evidence="1">ChiHecolR3B27-1887</strain>
    </source>
</reference>
<protein>
    <submittedName>
        <fullName evidence="1">Uncharacterized protein</fullName>
    </submittedName>
</protein>
<organism evidence="1 2">
    <name type="scientific">Candidatus Olsenella stercoravium</name>
    <dbReference type="NCBI Taxonomy" id="2838713"/>
    <lineage>
        <taxon>Bacteria</taxon>
        <taxon>Bacillati</taxon>
        <taxon>Actinomycetota</taxon>
        <taxon>Coriobacteriia</taxon>
        <taxon>Coriobacteriales</taxon>
        <taxon>Atopobiaceae</taxon>
        <taxon>Olsenella</taxon>
    </lineage>
</organism>
<gene>
    <name evidence="1" type="ORF">IAA22_04525</name>
</gene>
<dbReference type="EMBL" id="DXBZ01000084">
    <property type="protein sequence ID" value="HIZ18359.1"/>
    <property type="molecule type" value="Genomic_DNA"/>
</dbReference>
<evidence type="ECO:0000313" key="1">
    <source>
        <dbReference type="EMBL" id="HIZ18359.1"/>
    </source>
</evidence>
<dbReference type="Proteomes" id="UP000824029">
    <property type="component" value="Unassembled WGS sequence"/>
</dbReference>